<protein>
    <submittedName>
        <fullName evidence="1">Uncharacterized protein</fullName>
    </submittedName>
</protein>
<comment type="caution">
    <text evidence="1">The sequence shown here is derived from an EMBL/GenBank/DDBJ whole genome shotgun (WGS) entry which is preliminary data.</text>
</comment>
<dbReference type="EMBL" id="LAZR01051631">
    <property type="protein sequence ID" value="KKK84747.1"/>
    <property type="molecule type" value="Genomic_DNA"/>
</dbReference>
<accession>A0A0F8YTH1</accession>
<reference evidence="1" key="1">
    <citation type="journal article" date="2015" name="Nature">
        <title>Complex archaea that bridge the gap between prokaryotes and eukaryotes.</title>
        <authorList>
            <person name="Spang A."/>
            <person name="Saw J.H."/>
            <person name="Jorgensen S.L."/>
            <person name="Zaremba-Niedzwiedzka K."/>
            <person name="Martijn J."/>
            <person name="Lind A.E."/>
            <person name="van Eijk R."/>
            <person name="Schleper C."/>
            <person name="Guy L."/>
            <person name="Ettema T.J."/>
        </authorList>
    </citation>
    <scope>NUCLEOTIDE SEQUENCE</scope>
</reference>
<gene>
    <name evidence="1" type="ORF">LCGC14_2780220</name>
</gene>
<organism evidence="1">
    <name type="scientific">marine sediment metagenome</name>
    <dbReference type="NCBI Taxonomy" id="412755"/>
    <lineage>
        <taxon>unclassified sequences</taxon>
        <taxon>metagenomes</taxon>
        <taxon>ecological metagenomes</taxon>
    </lineage>
</organism>
<sequence length="86" mass="10518">MRYISIREKIIKAGKNLNLIKIKSIKKDGTHTERICEPYSFRKRSTGIIFHFFCRLRNDWRSLRLQNIYEVEILEEKFKPREVVEF</sequence>
<proteinExistence type="predicted"/>
<name>A0A0F8YTH1_9ZZZZ</name>
<dbReference type="AlphaFoldDB" id="A0A0F8YTH1"/>
<evidence type="ECO:0000313" key="1">
    <source>
        <dbReference type="EMBL" id="KKK84747.1"/>
    </source>
</evidence>